<keyword evidence="6" id="KW-0645">Protease</keyword>
<organism evidence="6 7">
    <name type="scientific">Lentibacillus persicus</name>
    <dbReference type="NCBI Taxonomy" id="640948"/>
    <lineage>
        <taxon>Bacteria</taxon>
        <taxon>Bacillati</taxon>
        <taxon>Bacillota</taxon>
        <taxon>Bacilli</taxon>
        <taxon>Bacillales</taxon>
        <taxon>Bacillaceae</taxon>
        <taxon>Lentibacillus</taxon>
    </lineage>
</organism>
<evidence type="ECO:0000259" key="5">
    <source>
        <dbReference type="Pfam" id="PF17676"/>
    </source>
</evidence>
<keyword evidence="7" id="KW-1185">Reference proteome</keyword>
<dbReference type="CDD" id="cd07062">
    <property type="entry name" value="Peptidase_S66_mccF_like"/>
    <property type="match status" value="1"/>
</dbReference>
<dbReference type="InterPro" id="IPR027461">
    <property type="entry name" value="Carboxypeptidase_A_C_sf"/>
</dbReference>
<evidence type="ECO:0000256" key="2">
    <source>
        <dbReference type="ARBA" id="ARBA00022801"/>
    </source>
</evidence>
<dbReference type="InterPro" id="IPR040921">
    <property type="entry name" value="Peptidase_S66C"/>
</dbReference>
<dbReference type="PANTHER" id="PTHR30237">
    <property type="entry name" value="MURAMOYLTETRAPEPTIDE CARBOXYPEPTIDASE"/>
    <property type="match status" value="1"/>
</dbReference>
<dbReference type="Gene3D" id="3.40.50.10740">
    <property type="entry name" value="Class I glutamine amidotransferase-like"/>
    <property type="match status" value="1"/>
</dbReference>
<reference evidence="7" key="1">
    <citation type="submission" date="2016-10" db="EMBL/GenBank/DDBJ databases">
        <authorList>
            <person name="Varghese N."/>
            <person name="Submissions S."/>
        </authorList>
    </citation>
    <scope>NUCLEOTIDE SEQUENCE [LARGE SCALE GENOMIC DNA]</scope>
    <source>
        <strain evidence="7">DSM 22530</strain>
    </source>
</reference>
<evidence type="ECO:0000259" key="4">
    <source>
        <dbReference type="Pfam" id="PF02016"/>
    </source>
</evidence>
<feature type="domain" description="LD-carboxypeptidase N-terminal" evidence="4">
    <location>
        <begin position="14"/>
        <end position="135"/>
    </location>
</feature>
<dbReference type="OrthoDB" id="9807329at2"/>
<feature type="active site" description="Nucleophile" evidence="3">
    <location>
        <position position="116"/>
    </location>
</feature>
<dbReference type="SUPFAM" id="SSF141986">
    <property type="entry name" value="LD-carboxypeptidase A C-terminal domain-like"/>
    <property type="match status" value="1"/>
</dbReference>
<dbReference type="SUPFAM" id="SSF52317">
    <property type="entry name" value="Class I glutamine amidotransferase-like"/>
    <property type="match status" value="1"/>
</dbReference>
<feature type="domain" description="LD-carboxypeptidase C-terminal" evidence="5">
    <location>
        <begin position="209"/>
        <end position="328"/>
    </location>
</feature>
<dbReference type="PANTHER" id="PTHR30237:SF4">
    <property type="entry name" value="LD-CARBOXYPEPTIDASE C-TERMINAL DOMAIN-CONTAINING PROTEIN"/>
    <property type="match status" value="1"/>
</dbReference>
<dbReference type="Pfam" id="PF17676">
    <property type="entry name" value="Peptidase_S66C"/>
    <property type="match status" value="1"/>
</dbReference>
<dbReference type="Proteomes" id="UP000199474">
    <property type="component" value="Unassembled WGS sequence"/>
</dbReference>
<evidence type="ECO:0000256" key="1">
    <source>
        <dbReference type="ARBA" id="ARBA00010233"/>
    </source>
</evidence>
<dbReference type="GO" id="GO:0004180">
    <property type="term" value="F:carboxypeptidase activity"/>
    <property type="evidence" value="ECO:0007669"/>
    <property type="project" value="UniProtKB-KW"/>
</dbReference>
<name>A0A1I1UFR3_9BACI</name>
<dbReference type="InterPro" id="IPR040449">
    <property type="entry name" value="Peptidase_S66_N"/>
</dbReference>
<dbReference type="EMBL" id="FOMR01000003">
    <property type="protein sequence ID" value="SFD69682.1"/>
    <property type="molecule type" value="Genomic_DNA"/>
</dbReference>
<feature type="active site" description="Charge relay system" evidence="3">
    <location>
        <position position="313"/>
    </location>
</feature>
<dbReference type="Pfam" id="PF02016">
    <property type="entry name" value="Peptidase_S66"/>
    <property type="match status" value="1"/>
</dbReference>
<proteinExistence type="inferred from homology"/>
<evidence type="ECO:0000313" key="6">
    <source>
        <dbReference type="EMBL" id="SFD69682.1"/>
    </source>
</evidence>
<keyword evidence="6" id="KW-0121">Carboxypeptidase</keyword>
<evidence type="ECO:0000256" key="3">
    <source>
        <dbReference type="PIRSR" id="PIRSR028757-1"/>
    </source>
</evidence>
<feature type="active site" description="Charge relay system" evidence="3">
    <location>
        <position position="243"/>
    </location>
</feature>
<dbReference type="InterPro" id="IPR029062">
    <property type="entry name" value="Class_I_gatase-like"/>
</dbReference>
<dbReference type="AlphaFoldDB" id="A0A1I1UFR3"/>
<sequence>MLVKPAKLNPGDKVATVSPSWGGAGEPELRWRYEQGVERLRNVFGLEVVAMPNSLKGADYLYEHPEARADDLMEAFRDASIKAIIANIGGSESIRLLPYIDFDVIKANPKIFMGYSDVTIPHLFCHKAGLSSFYGPAIMTDFAENVEMLPYTVDMIKRVLFSNEIIGEIKPAAEWTSERLEWDVKNKYTRRTLKTNQGYEILQGSGAVRGRLIGGCMGVLEFAKGTAIWPEMSYWNDSILFFETSEEKPAPESIKRWLRNYAAQGILHKTNGIIFGKPQDETYYNEYKDAIRTVMKEYKLENLPILYNLNFGHTEPKIVLPYGAMAEVDCDQGTFSILESGVE</sequence>
<protein>
    <submittedName>
        <fullName evidence="6">Muramoyltetrapeptide carboxypeptidase LdcA (Peptidoglycan recycling)</fullName>
    </submittedName>
</protein>
<dbReference type="PIRSF" id="PIRSF028757">
    <property type="entry name" value="LD-carboxypeptidase"/>
    <property type="match status" value="1"/>
</dbReference>
<dbReference type="RefSeq" id="WP_090082706.1">
    <property type="nucleotide sequence ID" value="NZ_FOMR01000003.1"/>
</dbReference>
<keyword evidence="2" id="KW-0378">Hydrolase</keyword>
<dbReference type="InterPro" id="IPR003507">
    <property type="entry name" value="S66_fam"/>
</dbReference>
<dbReference type="Gene3D" id="3.50.30.60">
    <property type="entry name" value="LD-carboxypeptidase A C-terminal domain-like"/>
    <property type="match status" value="1"/>
</dbReference>
<evidence type="ECO:0000313" key="7">
    <source>
        <dbReference type="Proteomes" id="UP000199474"/>
    </source>
</evidence>
<dbReference type="InterPro" id="IPR027478">
    <property type="entry name" value="LdcA_N"/>
</dbReference>
<comment type="similarity">
    <text evidence="1">Belongs to the peptidase S66 family.</text>
</comment>
<accession>A0A1I1UFR3</accession>
<gene>
    <name evidence="6" type="ORF">SAMN05216238_103198</name>
</gene>
<dbReference type="STRING" id="640948.SAMN05216238_103198"/>